<organism evidence="1 2">
    <name type="scientific">Temnothorax curvispinosus</name>
    <dbReference type="NCBI Taxonomy" id="300111"/>
    <lineage>
        <taxon>Eukaryota</taxon>
        <taxon>Metazoa</taxon>
        <taxon>Ecdysozoa</taxon>
        <taxon>Arthropoda</taxon>
        <taxon>Hexapoda</taxon>
        <taxon>Insecta</taxon>
        <taxon>Pterygota</taxon>
        <taxon>Neoptera</taxon>
        <taxon>Endopterygota</taxon>
        <taxon>Hymenoptera</taxon>
        <taxon>Apocrita</taxon>
        <taxon>Aculeata</taxon>
        <taxon>Formicoidea</taxon>
        <taxon>Formicidae</taxon>
        <taxon>Myrmicinae</taxon>
        <taxon>Temnothorax</taxon>
    </lineage>
</organism>
<reference evidence="2" key="1">
    <citation type="submission" date="2025-08" db="UniProtKB">
        <authorList>
            <consortium name="RefSeq"/>
        </authorList>
    </citation>
    <scope>IDENTIFICATION</scope>
    <source>
        <tissue evidence="2">Whole body</tissue>
    </source>
</reference>
<dbReference type="Proteomes" id="UP000504618">
    <property type="component" value="Unplaced"/>
</dbReference>
<dbReference type="OrthoDB" id="428658at2759"/>
<dbReference type="Gene3D" id="3.30.2350.10">
    <property type="entry name" value="Pseudouridine synthase"/>
    <property type="match status" value="1"/>
</dbReference>
<accession>A0A6J1QBI5</accession>
<protein>
    <submittedName>
        <fullName evidence="2">Mitochondrial RNA pseudouridine synthase Rpusd4-like</fullName>
    </submittedName>
</protein>
<evidence type="ECO:0000313" key="1">
    <source>
        <dbReference type="Proteomes" id="UP000504618"/>
    </source>
</evidence>
<evidence type="ECO:0000313" key="2">
    <source>
        <dbReference type="RefSeq" id="XP_024878140.1"/>
    </source>
</evidence>
<name>A0A6J1QBI5_9HYME</name>
<dbReference type="RefSeq" id="XP_024878140.1">
    <property type="nucleotide sequence ID" value="XM_025022372.1"/>
</dbReference>
<dbReference type="AlphaFoldDB" id="A0A6J1QBI5"/>
<proteinExistence type="predicted"/>
<dbReference type="GeneID" id="112458633"/>
<sequence>MKGVMTVFRSMRTNEFAMAFRACYRRYCTTKGYTTTQKVVHPYNQIHPWKSETEFAKDLLKNVIYNEDGIIAINKPYGISMLNSMPKTNRRLQLTHKIVGAVNYSVQDTLPYLAKELDVPILIPCLGAEKYMSGVYVFGINDKVCRQIEIARNRTAGKYKKYWAVTIRVPNEIKGKYHLAMILKKSTLGDKKPVILTQWSNNEVKRNDVKILNIDYKLLSNSTHNLSSLIEIEASARKWNAVRLFASTMLYSPILGDNVHGSRAQEIMGTWLRVDPFSDSCWDMPKMNRQLLDLLDVTPSQQEIIPTHVHLKNVRLIIGKEKKDLIIDAPLMDPFDWTCKQLKFNIPDEARNAVADDEKVLAHV</sequence>
<gene>
    <name evidence="2" type="primary">LOC112458633</name>
</gene>
<keyword evidence="1" id="KW-1185">Reference proteome</keyword>